<gene>
    <name evidence="5" type="primary">bphG</name>
    <name evidence="5" type="ORF">KSMBR1_1688</name>
</gene>
<name>A0A2C9CHG0_KUEST</name>
<dbReference type="OrthoDB" id="9792592at2"/>
<dbReference type="Gene3D" id="3.30.390.30">
    <property type="match status" value="1"/>
</dbReference>
<accession>A0A2C9CHG0</accession>
<proteinExistence type="inferred from homology"/>
<keyword evidence="6" id="KW-1185">Reference proteome</keyword>
<dbReference type="InterPro" id="IPR016156">
    <property type="entry name" value="FAD/NAD-linked_Rdtase_dimer_sf"/>
</dbReference>
<comment type="similarity">
    <text evidence="2">Belongs to the FAD-dependent oxidoreductase family.</text>
</comment>
<evidence type="ECO:0000256" key="1">
    <source>
        <dbReference type="ARBA" id="ARBA00001974"/>
    </source>
</evidence>
<keyword evidence="4" id="KW-0274">FAD</keyword>
<comment type="cofactor">
    <cofactor evidence="1">
        <name>FAD</name>
        <dbReference type="ChEBI" id="CHEBI:57692"/>
    </cofactor>
</comment>
<dbReference type="PANTHER" id="PTHR43429">
    <property type="entry name" value="PYRIDINE NUCLEOTIDE-DISULFIDE OXIDOREDUCTASE DOMAIN-CONTAINING"/>
    <property type="match status" value="1"/>
</dbReference>
<evidence type="ECO:0000256" key="2">
    <source>
        <dbReference type="ARBA" id="ARBA00006442"/>
    </source>
</evidence>
<evidence type="ECO:0000313" key="6">
    <source>
        <dbReference type="Proteomes" id="UP000221734"/>
    </source>
</evidence>
<dbReference type="PRINTS" id="PR00368">
    <property type="entry name" value="FADPNR"/>
</dbReference>
<dbReference type="Pfam" id="PF07992">
    <property type="entry name" value="Pyr_redox_2"/>
    <property type="match status" value="1"/>
</dbReference>
<dbReference type="InterPro" id="IPR050260">
    <property type="entry name" value="FAD-bd_OxRdtase"/>
</dbReference>
<dbReference type="Gene3D" id="3.50.50.60">
    <property type="entry name" value="FAD/NAD(P)-binding domain"/>
    <property type="match status" value="2"/>
</dbReference>
<evidence type="ECO:0000256" key="3">
    <source>
        <dbReference type="ARBA" id="ARBA00022630"/>
    </source>
</evidence>
<dbReference type="InterPro" id="IPR023753">
    <property type="entry name" value="FAD/NAD-binding_dom"/>
</dbReference>
<dbReference type="KEGG" id="kst:KSMBR1_1688"/>
<keyword evidence="3" id="KW-0285">Flavoprotein</keyword>
<dbReference type="AlphaFoldDB" id="A0A2C9CHG0"/>
<dbReference type="Proteomes" id="UP000221734">
    <property type="component" value="Chromosome Kuenenia_stuttgartiensis_MBR1"/>
</dbReference>
<reference evidence="6" key="1">
    <citation type="submission" date="2017-10" db="EMBL/GenBank/DDBJ databases">
        <authorList>
            <person name="Frank J."/>
        </authorList>
    </citation>
    <scope>NUCLEOTIDE SEQUENCE [LARGE SCALE GENOMIC DNA]</scope>
</reference>
<dbReference type="SUPFAM" id="SSF51905">
    <property type="entry name" value="FAD/NAD(P)-binding domain"/>
    <property type="match status" value="2"/>
</dbReference>
<evidence type="ECO:0000313" key="5">
    <source>
        <dbReference type="EMBL" id="SOH04187.1"/>
    </source>
</evidence>
<dbReference type="RefSeq" id="WP_099324913.1">
    <property type="nucleotide sequence ID" value="NZ_LT934425.1"/>
</dbReference>
<dbReference type="PANTHER" id="PTHR43429:SF3">
    <property type="entry name" value="NITRITE REDUCTASE [NAD(P)H]"/>
    <property type="match status" value="1"/>
</dbReference>
<evidence type="ECO:0000256" key="4">
    <source>
        <dbReference type="ARBA" id="ARBA00022827"/>
    </source>
</evidence>
<dbReference type="GO" id="GO:0016491">
    <property type="term" value="F:oxidoreductase activity"/>
    <property type="evidence" value="ECO:0007669"/>
    <property type="project" value="InterPro"/>
</dbReference>
<protein>
    <submittedName>
        <fullName evidence="5">Uncharacterized protein</fullName>
    </submittedName>
</protein>
<sequence length="415" mass="46385">MTKAYLIVGSGPAGITAAERIRNLDSDAEIIVISEEKTPMFYRPRIPEYSVGKIGIEEIMVKKKDFYVQKKIQLHLGTRATKLDKKKRVVETSEKNIYGYDKLLIATGISPIEPKFPGSHLEGVFTMHDLIQAERLKVAVRDAKQVVVVGGGLLGMDMAEEFRTTGLHVVFLVRRNSLGDPFFDEYGCKLIRDEFKNMEVEVITNAEVQSLEGTNNQLASVLLTDGRRFDSNLCFIAIGATHAVDWLKDSGLKIENGVLVDRYLRSHDDDDAVFSAGNAAQIMDPVFEKHIVQTNWINAIAQGDIAGNNMAGGGLRKYETTSNYFKRVGDLFFNLIGTGNLRMKGGKRNYFKGKTPKEYVMVTTKEGRVVGAVVCGRHKITVKLKDSIEKQSDFSNMDKLIDQEEKSIEDLSKLF</sequence>
<dbReference type="InterPro" id="IPR036188">
    <property type="entry name" value="FAD/NAD-bd_sf"/>
</dbReference>
<dbReference type="PRINTS" id="PR00411">
    <property type="entry name" value="PNDRDTASEI"/>
</dbReference>
<dbReference type="EMBL" id="LT934425">
    <property type="protein sequence ID" value="SOH04187.1"/>
    <property type="molecule type" value="Genomic_DNA"/>
</dbReference>
<organism evidence="5 6">
    <name type="scientific">Kuenenia stuttgartiensis</name>
    <dbReference type="NCBI Taxonomy" id="174633"/>
    <lineage>
        <taxon>Bacteria</taxon>
        <taxon>Pseudomonadati</taxon>
        <taxon>Planctomycetota</taxon>
        <taxon>Candidatus Brocadiia</taxon>
        <taxon>Candidatus Brocadiales</taxon>
        <taxon>Candidatus Brocadiaceae</taxon>
        <taxon>Candidatus Kuenenia</taxon>
    </lineage>
</organism>